<reference evidence="3" key="1">
    <citation type="submission" date="2022-08" db="EMBL/GenBank/DDBJ databases">
        <title>Draft genome sequencing of Roseisolibacter agri AW1220.</title>
        <authorList>
            <person name="Tobiishi Y."/>
            <person name="Tonouchi A."/>
        </authorList>
    </citation>
    <scope>NUCLEOTIDE SEQUENCE</scope>
    <source>
        <strain evidence="3">AW1220</strain>
    </source>
</reference>
<evidence type="ECO:0000256" key="1">
    <source>
        <dbReference type="SAM" id="Phobius"/>
    </source>
</evidence>
<dbReference type="RefSeq" id="WP_284352867.1">
    <property type="nucleotide sequence ID" value="NZ_BRXS01000010.1"/>
</dbReference>
<evidence type="ECO:0000313" key="3">
    <source>
        <dbReference type="EMBL" id="GLC28469.1"/>
    </source>
</evidence>
<evidence type="ECO:0000313" key="4">
    <source>
        <dbReference type="Proteomes" id="UP001161325"/>
    </source>
</evidence>
<accession>A0AA37VGF9</accession>
<dbReference type="Pfam" id="PF00534">
    <property type="entry name" value="Glycos_transf_1"/>
    <property type="match status" value="1"/>
</dbReference>
<gene>
    <name evidence="3" type="ORF">rosag_49820</name>
</gene>
<protein>
    <recommendedName>
        <fullName evidence="2">Glycosyl transferase family 1 domain-containing protein</fullName>
    </recommendedName>
</protein>
<feature type="transmembrane region" description="Helical" evidence="1">
    <location>
        <begin position="58"/>
        <end position="77"/>
    </location>
</feature>
<organism evidence="3 4">
    <name type="scientific">Roseisolibacter agri</name>
    <dbReference type="NCBI Taxonomy" id="2014610"/>
    <lineage>
        <taxon>Bacteria</taxon>
        <taxon>Pseudomonadati</taxon>
        <taxon>Gemmatimonadota</taxon>
        <taxon>Gemmatimonadia</taxon>
        <taxon>Gemmatimonadales</taxon>
        <taxon>Gemmatimonadaceae</taxon>
        <taxon>Roseisolibacter</taxon>
    </lineage>
</organism>
<name>A0AA37VGF9_9BACT</name>
<keyword evidence="4" id="KW-1185">Reference proteome</keyword>
<dbReference type="AlphaFoldDB" id="A0AA37VGF9"/>
<keyword evidence="1" id="KW-1133">Transmembrane helix</keyword>
<dbReference type="CDD" id="cd03801">
    <property type="entry name" value="GT4_PimA-like"/>
    <property type="match status" value="1"/>
</dbReference>
<evidence type="ECO:0000259" key="2">
    <source>
        <dbReference type="Pfam" id="PF00534"/>
    </source>
</evidence>
<keyword evidence="1" id="KW-0472">Membrane</keyword>
<dbReference type="PANTHER" id="PTHR45947:SF3">
    <property type="entry name" value="SULFOQUINOVOSYL TRANSFERASE SQD2"/>
    <property type="match status" value="1"/>
</dbReference>
<dbReference type="EMBL" id="BRXS01000010">
    <property type="protein sequence ID" value="GLC28469.1"/>
    <property type="molecule type" value="Genomic_DNA"/>
</dbReference>
<keyword evidence="1" id="KW-0812">Transmembrane</keyword>
<feature type="domain" description="Glycosyl transferase family 1" evidence="2">
    <location>
        <begin position="192"/>
        <end position="332"/>
    </location>
</feature>
<sequence>MRPRVCVVAPSLRILGGQAIQADRLMRHLRHEGRVEVGFVPHNPKLPAPLDRLQRIKFVRTLVTTAAYLALLLWRVPRYDVLHVFSASYWSYALGPMLAILVGRLYGKQVILNYRSGDLEDHIREWPLTAARTMALAHCITPTPYLTGVYAKFGVKADVIPNYLDLEQRRYRERTPLRPVFLLNRLFEGLYDYPTALEAFRLIQAEVPEARLLIAGYGPLREQILAWIAEKGLRNVDFRGKVTPAEMNELYHEADIYMTTPLRDCFPSSILDAFASGAPVVTTNAGGIRHIVEHDRTGWMVECGDARGLAEGALRILRDPDYGRRLAAAGRREVESRYVWDAVGPQWEATYERLTPHRA</sequence>
<dbReference type="InterPro" id="IPR001296">
    <property type="entry name" value="Glyco_trans_1"/>
</dbReference>
<dbReference type="Gene3D" id="3.40.50.2000">
    <property type="entry name" value="Glycogen Phosphorylase B"/>
    <property type="match status" value="2"/>
</dbReference>
<dbReference type="InterPro" id="IPR050194">
    <property type="entry name" value="Glycosyltransferase_grp1"/>
</dbReference>
<comment type="caution">
    <text evidence="3">The sequence shown here is derived from an EMBL/GenBank/DDBJ whole genome shotgun (WGS) entry which is preliminary data.</text>
</comment>
<dbReference type="Proteomes" id="UP001161325">
    <property type="component" value="Unassembled WGS sequence"/>
</dbReference>
<dbReference type="GO" id="GO:0016757">
    <property type="term" value="F:glycosyltransferase activity"/>
    <property type="evidence" value="ECO:0007669"/>
    <property type="project" value="InterPro"/>
</dbReference>
<dbReference type="PANTHER" id="PTHR45947">
    <property type="entry name" value="SULFOQUINOVOSYL TRANSFERASE SQD2"/>
    <property type="match status" value="1"/>
</dbReference>
<feature type="transmembrane region" description="Helical" evidence="1">
    <location>
        <begin position="89"/>
        <end position="107"/>
    </location>
</feature>
<dbReference type="SUPFAM" id="SSF53756">
    <property type="entry name" value="UDP-Glycosyltransferase/glycogen phosphorylase"/>
    <property type="match status" value="1"/>
</dbReference>
<proteinExistence type="predicted"/>